<accession>A0A9J6BTP7</accession>
<dbReference type="SUPFAM" id="SSF48371">
    <property type="entry name" value="ARM repeat"/>
    <property type="match status" value="1"/>
</dbReference>
<dbReference type="Gene3D" id="1.25.10.10">
    <property type="entry name" value="Leucine-rich Repeat Variant"/>
    <property type="match status" value="1"/>
</dbReference>
<proteinExistence type="predicted"/>
<keyword evidence="2" id="KW-1185">Reference proteome</keyword>
<evidence type="ECO:0000313" key="2">
    <source>
        <dbReference type="Proteomes" id="UP001107558"/>
    </source>
</evidence>
<gene>
    <name evidence="1" type="ORF">PVAND_003180</name>
</gene>
<dbReference type="AlphaFoldDB" id="A0A9J6BTP7"/>
<comment type="caution">
    <text evidence="1">The sequence shown here is derived from an EMBL/GenBank/DDBJ whole genome shotgun (WGS) entry which is preliminary data.</text>
</comment>
<dbReference type="InterPro" id="IPR016024">
    <property type="entry name" value="ARM-type_fold"/>
</dbReference>
<organism evidence="1 2">
    <name type="scientific">Polypedilum vanderplanki</name>
    <name type="common">Sleeping chironomid midge</name>
    <dbReference type="NCBI Taxonomy" id="319348"/>
    <lineage>
        <taxon>Eukaryota</taxon>
        <taxon>Metazoa</taxon>
        <taxon>Ecdysozoa</taxon>
        <taxon>Arthropoda</taxon>
        <taxon>Hexapoda</taxon>
        <taxon>Insecta</taxon>
        <taxon>Pterygota</taxon>
        <taxon>Neoptera</taxon>
        <taxon>Endopterygota</taxon>
        <taxon>Diptera</taxon>
        <taxon>Nematocera</taxon>
        <taxon>Chironomoidea</taxon>
        <taxon>Chironomidae</taxon>
        <taxon>Chironominae</taxon>
        <taxon>Polypedilum</taxon>
        <taxon>Polypedilum</taxon>
    </lineage>
</organism>
<dbReference type="EMBL" id="JADBJN010000003">
    <property type="protein sequence ID" value="KAG5673106.1"/>
    <property type="molecule type" value="Genomic_DNA"/>
</dbReference>
<reference evidence="1" key="1">
    <citation type="submission" date="2021-03" db="EMBL/GenBank/DDBJ databases">
        <title>Chromosome level genome of the anhydrobiotic midge Polypedilum vanderplanki.</title>
        <authorList>
            <person name="Yoshida Y."/>
            <person name="Kikawada T."/>
            <person name="Gusev O."/>
        </authorList>
    </citation>
    <scope>NUCLEOTIDE SEQUENCE</scope>
    <source>
        <strain evidence="1">NIAS01</strain>
        <tissue evidence="1">Whole body or cell culture</tissue>
    </source>
</reference>
<dbReference type="Proteomes" id="UP001107558">
    <property type="component" value="Chromosome 3"/>
</dbReference>
<name>A0A9J6BTP7_POLVA</name>
<sequence>MKNPANLKSIIFRQLKYLPIKPYQSVYINNDFIDCMLYFLTCNGNNSDQHSAIEILLKLFTYDENLVRKCIDKGLVSKIVNIVSNRSIFDMSSVERCKFILLVEKIAKNSPQLIIDLAETGIINKTLTLSQITHRGASYDRIFDLVEFFKIFFFHTPSTEIVYEFLEVFDYVLKEDANSTKLEVISWMKSLPLNDIDYSMMIIKSKCFKQLKNLSRTSYEKKVRKECKKVINKLRYYVLLFLAFKQ</sequence>
<dbReference type="InterPro" id="IPR011989">
    <property type="entry name" value="ARM-like"/>
</dbReference>
<evidence type="ECO:0000313" key="1">
    <source>
        <dbReference type="EMBL" id="KAG5673106.1"/>
    </source>
</evidence>
<protein>
    <submittedName>
        <fullName evidence="1">Uncharacterized protein</fullName>
    </submittedName>
</protein>